<comment type="caution">
    <text evidence="1">The sequence shown here is derived from an EMBL/GenBank/DDBJ whole genome shotgun (WGS) entry which is preliminary data.</text>
</comment>
<dbReference type="EMBL" id="SJPN01000005">
    <property type="protein sequence ID" value="TWU01065.1"/>
    <property type="molecule type" value="Genomic_DNA"/>
</dbReference>
<proteinExistence type="predicted"/>
<sequence length="76" mass="8307">MHRATLFRVSDCVSSISCKPVFSPWTESPPLHAGACKKAFSQLAAETGLPPFVRSNDVVRRLPGINDPHLPQPLIL</sequence>
<evidence type="ECO:0000313" key="1">
    <source>
        <dbReference type="EMBL" id="TWU01065.1"/>
    </source>
</evidence>
<keyword evidence="2" id="KW-1185">Reference proteome</keyword>
<gene>
    <name evidence="1" type="ORF">Pla52n_44360</name>
</gene>
<dbReference type="AlphaFoldDB" id="A0A5C6AM24"/>
<evidence type="ECO:0000313" key="2">
    <source>
        <dbReference type="Proteomes" id="UP000320176"/>
    </source>
</evidence>
<reference evidence="1 2" key="1">
    <citation type="submission" date="2019-02" db="EMBL/GenBank/DDBJ databases">
        <title>Deep-cultivation of Planctomycetes and their phenomic and genomic characterization uncovers novel biology.</title>
        <authorList>
            <person name="Wiegand S."/>
            <person name="Jogler M."/>
            <person name="Boedeker C."/>
            <person name="Pinto D."/>
            <person name="Vollmers J."/>
            <person name="Rivas-Marin E."/>
            <person name="Kohn T."/>
            <person name="Peeters S.H."/>
            <person name="Heuer A."/>
            <person name="Rast P."/>
            <person name="Oberbeckmann S."/>
            <person name="Bunk B."/>
            <person name="Jeske O."/>
            <person name="Meyerdierks A."/>
            <person name="Storesund J.E."/>
            <person name="Kallscheuer N."/>
            <person name="Luecker S."/>
            <person name="Lage O.M."/>
            <person name="Pohl T."/>
            <person name="Merkel B.J."/>
            <person name="Hornburger P."/>
            <person name="Mueller R.-W."/>
            <person name="Bruemmer F."/>
            <person name="Labrenz M."/>
            <person name="Spormann A.M."/>
            <person name="Op Den Camp H."/>
            <person name="Overmann J."/>
            <person name="Amann R."/>
            <person name="Jetten M.S.M."/>
            <person name="Mascher T."/>
            <person name="Medema M.H."/>
            <person name="Devos D.P."/>
            <person name="Kaster A.-K."/>
            <person name="Ovreas L."/>
            <person name="Rohde M."/>
            <person name="Galperin M.Y."/>
            <person name="Jogler C."/>
        </authorList>
    </citation>
    <scope>NUCLEOTIDE SEQUENCE [LARGE SCALE GENOMIC DNA]</scope>
    <source>
        <strain evidence="1 2">Pla52n</strain>
    </source>
</reference>
<organism evidence="1 2">
    <name type="scientific">Stieleria varia</name>
    <dbReference type="NCBI Taxonomy" id="2528005"/>
    <lineage>
        <taxon>Bacteria</taxon>
        <taxon>Pseudomonadati</taxon>
        <taxon>Planctomycetota</taxon>
        <taxon>Planctomycetia</taxon>
        <taxon>Pirellulales</taxon>
        <taxon>Pirellulaceae</taxon>
        <taxon>Stieleria</taxon>
    </lineage>
</organism>
<name>A0A5C6AM24_9BACT</name>
<dbReference type="Proteomes" id="UP000320176">
    <property type="component" value="Unassembled WGS sequence"/>
</dbReference>
<accession>A0A5C6AM24</accession>
<protein>
    <submittedName>
        <fullName evidence="1">Uncharacterized protein</fullName>
    </submittedName>
</protein>